<dbReference type="Proteomes" id="UP000838756">
    <property type="component" value="Unassembled WGS sequence"/>
</dbReference>
<dbReference type="EMBL" id="CAKXAJ010015165">
    <property type="protein sequence ID" value="CAH2216360.1"/>
    <property type="molecule type" value="Genomic_DNA"/>
</dbReference>
<reference evidence="1" key="1">
    <citation type="submission" date="2022-03" db="EMBL/GenBank/DDBJ databases">
        <authorList>
            <person name="Lindestad O."/>
        </authorList>
    </citation>
    <scope>NUCLEOTIDE SEQUENCE</scope>
</reference>
<proteinExistence type="predicted"/>
<organism evidence="1 2">
    <name type="scientific">Pararge aegeria aegeria</name>
    <dbReference type="NCBI Taxonomy" id="348720"/>
    <lineage>
        <taxon>Eukaryota</taxon>
        <taxon>Metazoa</taxon>
        <taxon>Ecdysozoa</taxon>
        <taxon>Arthropoda</taxon>
        <taxon>Hexapoda</taxon>
        <taxon>Insecta</taxon>
        <taxon>Pterygota</taxon>
        <taxon>Neoptera</taxon>
        <taxon>Endopterygota</taxon>
        <taxon>Lepidoptera</taxon>
        <taxon>Glossata</taxon>
        <taxon>Ditrysia</taxon>
        <taxon>Papilionoidea</taxon>
        <taxon>Nymphalidae</taxon>
        <taxon>Satyrinae</taxon>
        <taxon>Satyrini</taxon>
        <taxon>Parargina</taxon>
        <taxon>Pararge</taxon>
    </lineage>
</organism>
<protein>
    <submittedName>
        <fullName evidence="1">Jg12090 protein</fullName>
    </submittedName>
</protein>
<accession>A0A8S4QNS6</accession>
<evidence type="ECO:0000313" key="2">
    <source>
        <dbReference type="Proteomes" id="UP000838756"/>
    </source>
</evidence>
<name>A0A8S4QNS6_9NEOP</name>
<gene>
    <name evidence="1" type="primary">jg12090</name>
    <name evidence="1" type="ORF">PAEG_LOCUS4410</name>
</gene>
<comment type="caution">
    <text evidence="1">The sequence shown here is derived from an EMBL/GenBank/DDBJ whole genome shotgun (WGS) entry which is preliminary data.</text>
</comment>
<dbReference type="AlphaFoldDB" id="A0A8S4QNS6"/>
<evidence type="ECO:0000313" key="1">
    <source>
        <dbReference type="EMBL" id="CAH2216360.1"/>
    </source>
</evidence>
<sequence length="67" mass="7672">MRKYVSSVKFSVYHLTTPRTTYIIKLSSSDLSRAAELILILDKLKTLISRLPLKCLLLDAITYQKLS</sequence>
<keyword evidence="2" id="KW-1185">Reference proteome</keyword>